<dbReference type="EMBL" id="NRRL01000027">
    <property type="protein sequence ID" value="MBK1668638.1"/>
    <property type="molecule type" value="Genomic_DNA"/>
</dbReference>
<gene>
    <name evidence="1" type="ORF">CKO28_11415</name>
</gene>
<evidence type="ECO:0000313" key="1">
    <source>
        <dbReference type="EMBL" id="MBK1668638.1"/>
    </source>
</evidence>
<evidence type="ECO:0000313" key="2">
    <source>
        <dbReference type="Proteomes" id="UP001296873"/>
    </source>
</evidence>
<dbReference type="Proteomes" id="UP001296873">
    <property type="component" value="Unassembled WGS sequence"/>
</dbReference>
<keyword evidence="2" id="KW-1185">Reference proteome</keyword>
<protein>
    <submittedName>
        <fullName evidence="1">Uncharacterized protein</fullName>
    </submittedName>
</protein>
<accession>A0ABS1DDV4</accession>
<organism evidence="1 2">
    <name type="scientific">Rhodovibrio sodomensis</name>
    <dbReference type="NCBI Taxonomy" id="1088"/>
    <lineage>
        <taxon>Bacteria</taxon>
        <taxon>Pseudomonadati</taxon>
        <taxon>Pseudomonadota</taxon>
        <taxon>Alphaproteobacteria</taxon>
        <taxon>Rhodospirillales</taxon>
        <taxon>Rhodovibrionaceae</taxon>
        <taxon>Rhodovibrio</taxon>
    </lineage>
</organism>
<sequence>MTKVLYQDFTATAEGIKNNQVADTDSVNVSVQAPATIDIRQSSITPNQTGHVCSPTQSSIELSNQDVTRRFGTYDTVDQLKVDGFDVNNANVTIWHYPRTGALSKTTIGAQATGSTGNTTTYFSGEDTGGRWCFNLNSGFEQPGIDSLPVTFTLSQ</sequence>
<comment type="caution">
    <text evidence="1">The sequence shown here is derived from an EMBL/GenBank/DDBJ whole genome shotgun (WGS) entry which is preliminary data.</text>
</comment>
<reference evidence="1 2" key="1">
    <citation type="journal article" date="2020" name="Microorganisms">
        <title>Osmotic Adaptation and Compatible Solute Biosynthesis of Phototrophic Bacteria as Revealed from Genome Analyses.</title>
        <authorList>
            <person name="Imhoff J.F."/>
            <person name="Rahn T."/>
            <person name="Kunzel S."/>
            <person name="Keller A."/>
            <person name="Neulinger S.C."/>
        </authorList>
    </citation>
    <scope>NUCLEOTIDE SEQUENCE [LARGE SCALE GENOMIC DNA]</scope>
    <source>
        <strain evidence="1 2">DSM 9895</strain>
    </source>
</reference>
<proteinExistence type="predicted"/>
<name>A0ABS1DDV4_9PROT</name>